<dbReference type="InterPro" id="IPR018511">
    <property type="entry name" value="Hemolysin-typ_Ca-bd_CS"/>
</dbReference>
<organism evidence="4 5">
    <name type="scientific">Nitrosomonas aestuarii</name>
    <dbReference type="NCBI Taxonomy" id="52441"/>
    <lineage>
        <taxon>Bacteria</taxon>
        <taxon>Pseudomonadati</taxon>
        <taxon>Pseudomonadota</taxon>
        <taxon>Betaproteobacteria</taxon>
        <taxon>Nitrosomonadales</taxon>
        <taxon>Nitrosomonadaceae</taxon>
        <taxon>Nitrosomonas</taxon>
    </lineage>
</organism>
<dbReference type="AlphaFoldDB" id="A0A1I3XX67"/>
<sequence length="199" mass="21034">MAIEILPRPNIGSSGIIEIIDGIEFEGFGSGGFGEDDFLYIGDELDNFIQGGFGNDELEGNNGNDTLKGGNGNDTLDGDSGNDDLDGQGGTDKLFGGPGDDILRAGDGHDQLYGGPGNDTFGFYNLGHFRIHDFAPGEDRLFFDTAGIGIDSLEKLVPFVTAVDQSDGNLMIEFGSNLSIDIVGVQLSDLSPDMIVFQL</sequence>
<dbReference type="GO" id="GO:0005576">
    <property type="term" value="C:extracellular region"/>
    <property type="evidence" value="ECO:0007669"/>
    <property type="project" value="UniProtKB-SubCell"/>
</dbReference>
<dbReference type="SUPFAM" id="SSF51120">
    <property type="entry name" value="beta-Roll"/>
    <property type="match status" value="1"/>
</dbReference>
<dbReference type="InterPro" id="IPR050557">
    <property type="entry name" value="RTX_toxin/Mannuronan_C5-epim"/>
</dbReference>
<dbReference type="OrthoDB" id="8546456at2"/>
<gene>
    <name evidence="4" type="ORF">SAMN05216302_1002108</name>
</gene>
<dbReference type="PANTHER" id="PTHR38340">
    <property type="entry name" value="S-LAYER PROTEIN"/>
    <property type="match status" value="1"/>
</dbReference>
<evidence type="ECO:0000256" key="3">
    <source>
        <dbReference type="SAM" id="MobiDB-lite"/>
    </source>
</evidence>
<evidence type="ECO:0000313" key="5">
    <source>
        <dbReference type="Proteomes" id="UP000199533"/>
    </source>
</evidence>
<keyword evidence="5" id="KW-1185">Reference proteome</keyword>
<feature type="compositionally biased region" description="Acidic residues" evidence="3">
    <location>
        <begin position="76"/>
        <end position="86"/>
    </location>
</feature>
<reference evidence="5" key="1">
    <citation type="submission" date="2016-10" db="EMBL/GenBank/DDBJ databases">
        <authorList>
            <person name="Varghese N."/>
            <person name="Submissions S."/>
        </authorList>
    </citation>
    <scope>NUCLEOTIDE SEQUENCE [LARGE SCALE GENOMIC DNA]</scope>
    <source>
        <strain evidence="5">Nm69</strain>
    </source>
</reference>
<dbReference type="GO" id="GO:0005509">
    <property type="term" value="F:calcium ion binding"/>
    <property type="evidence" value="ECO:0007669"/>
    <property type="project" value="InterPro"/>
</dbReference>
<accession>A0A1I3XX67</accession>
<proteinExistence type="predicted"/>
<evidence type="ECO:0000313" key="4">
    <source>
        <dbReference type="EMBL" id="SFK23596.1"/>
    </source>
</evidence>
<feature type="region of interest" description="Disordered" evidence="3">
    <location>
        <begin position="52"/>
        <end position="99"/>
    </location>
</feature>
<dbReference type="Gene3D" id="2.150.10.10">
    <property type="entry name" value="Serralysin-like metalloprotease, C-terminal"/>
    <property type="match status" value="2"/>
</dbReference>
<dbReference type="InterPro" id="IPR011049">
    <property type="entry name" value="Serralysin-like_metalloprot_C"/>
</dbReference>
<keyword evidence="2" id="KW-0964">Secreted</keyword>
<dbReference type="PRINTS" id="PR00313">
    <property type="entry name" value="CABNDNGRPT"/>
</dbReference>
<dbReference type="InterPro" id="IPR001343">
    <property type="entry name" value="Hemolysn_Ca-bd"/>
</dbReference>
<protein>
    <submittedName>
        <fullName evidence="4">Hemolysin-type calcium-binding repeat-containing protein</fullName>
    </submittedName>
</protein>
<comment type="subcellular location">
    <subcellularLocation>
        <location evidence="1">Secreted</location>
    </subcellularLocation>
</comment>
<dbReference type="Pfam" id="PF00353">
    <property type="entry name" value="HemolysinCabind"/>
    <property type="match status" value="2"/>
</dbReference>
<dbReference type="RefSeq" id="WP_090696837.1">
    <property type="nucleotide sequence ID" value="NZ_FOSP01000002.1"/>
</dbReference>
<feature type="compositionally biased region" description="Low complexity" evidence="3">
    <location>
        <begin position="60"/>
        <end position="75"/>
    </location>
</feature>
<dbReference type="EMBL" id="FOSP01000002">
    <property type="protein sequence ID" value="SFK23596.1"/>
    <property type="molecule type" value="Genomic_DNA"/>
</dbReference>
<dbReference type="STRING" id="52441.SAMN05216302_1002108"/>
<dbReference type="Proteomes" id="UP000199533">
    <property type="component" value="Unassembled WGS sequence"/>
</dbReference>
<evidence type="ECO:0000256" key="1">
    <source>
        <dbReference type="ARBA" id="ARBA00004613"/>
    </source>
</evidence>
<name>A0A1I3XX67_9PROT</name>
<dbReference type="PANTHER" id="PTHR38340:SF1">
    <property type="entry name" value="S-LAYER PROTEIN"/>
    <property type="match status" value="1"/>
</dbReference>
<dbReference type="PROSITE" id="PS00330">
    <property type="entry name" value="HEMOLYSIN_CALCIUM"/>
    <property type="match status" value="1"/>
</dbReference>
<evidence type="ECO:0000256" key="2">
    <source>
        <dbReference type="ARBA" id="ARBA00022525"/>
    </source>
</evidence>